<dbReference type="GO" id="GO:0046872">
    <property type="term" value="F:metal ion binding"/>
    <property type="evidence" value="ECO:0007669"/>
    <property type="project" value="UniProtKB-KW"/>
</dbReference>
<organism evidence="11 12">
    <name type="scientific">Rohdeia mirabilis</name>
    <dbReference type="NCBI Taxonomy" id="2528008"/>
    <lineage>
        <taxon>Bacteria</taxon>
        <taxon>Pseudomonadati</taxon>
        <taxon>Planctomycetota</taxon>
        <taxon>Planctomycetia</taxon>
        <taxon>Planctomycetia incertae sedis</taxon>
        <taxon>Rohdeia</taxon>
    </lineage>
</organism>
<protein>
    <recommendedName>
        <fullName evidence="3">tRNA threonylcarbamoyladenosine biosynthesis protein TsaE</fullName>
    </recommendedName>
    <alternativeName>
        <fullName evidence="10">t(6)A37 threonylcarbamoyladenosine biosynthesis protein TsaE</fullName>
    </alternativeName>
</protein>
<proteinExistence type="inferred from homology"/>
<dbReference type="GO" id="GO:0005737">
    <property type="term" value="C:cytoplasm"/>
    <property type="evidence" value="ECO:0007669"/>
    <property type="project" value="UniProtKB-SubCell"/>
</dbReference>
<keyword evidence="8" id="KW-0067">ATP-binding</keyword>
<evidence type="ECO:0000256" key="8">
    <source>
        <dbReference type="ARBA" id="ARBA00022840"/>
    </source>
</evidence>
<sequence length="177" mass="19158">MVPDARPTAELESADADATERLAALLGRVALPGLVLALEGEMGAGKTTFVRGLARGLDSPDAVSSPTYTLMHAYRGRIPLKHFDAWMSAREGAFLASGGGEDLLDADAICALEWSEEVRDLLPDDRLTLRLLPLGPERRRLEWRASGPLSERVLRAFLESLPEEAEPSGEPAVERSP</sequence>
<keyword evidence="12" id="KW-1185">Reference proteome</keyword>
<evidence type="ECO:0000313" key="12">
    <source>
        <dbReference type="Proteomes" id="UP000319342"/>
    </source>
</evidence>
<evidence type="ECO:0000256" key="3">
    <source>
        <dbReference type="ARBA" id="ARBA00019010"/>
    </source>
</evidence>
<evidence type="ECO:0000256" key="5">
    <source>
        <dbReference type="ARBA" id="ARBA00022694"/>
    </source>
</evidence>
<dbReference type="Gene3D" id="3.40.50.300">
    <property type="entry name" value="P-loop containing nucleotide triphosphate hydrolases"/>
    <property type="match status" value="1"/>
</dbReference>
<comment type="similarity">
    <text evidence="2">Belongs to the TsaE family.</text>
</comment>
<dbReference type="CDD" id="cd02019">
    <property type="entry name" value="NK"/>
    <property type="match status" value="1"/>
</dbReference>
<gene>
    <name evidence="11" type="primary">tsaE</name>
    <name evidence="11" type="ORF">Pla163_20880</name>
</gene>
<evidence type="ECO:0000313" key="11">
    <source>
        <dbReference type="EMBL" id="QDU84968.1"/>
    </source>
</evidence>
<dbReference type="GO" id="GO:0005524">
    <property type="term" value="F:ATP binding"/>
    <property type="evidence" value="ECO:0007669"/>
    <property type="project" value="UniProtKB-KW"/>
</dbReference>
<dbReference type="GO" id="GO:0002949">
    <property type="term" value="P:tRNA threonylcarbamoyladenosine modification"/>
    <property type="evidence" value="ECO:0007669"/>
    <property type="project" value="InterPro"/>
</dbReference>
<dbReference type="PANTHER" id="PTHR33540">
    <property type="entry name" value="TRNA THREONYLCARBAMOYLADENOSINE BIOSYNTHESIS PROTEIN TSAE"/>
    <property type="match status" value="1"/>
</dbReference>
<dbReference type="InterPro" id="IPR027417">
    <property type="entry name" value="P-loop_NTPase"/>
</dbReference>
<keyword evidence="4" id="KW-0963">Cytoplasm</keyword>
<evidence type="ECO:0000256" key="9">
    <source>
        <dbReference type="ARBA" id="ARBA00022842"/>
    </source>
</evidence>
<evidence type="ECO:0000256" key="7">
    <source>
        <dbReference type="ARBA" id="ARBA00022741"/>
    </source>
</evidence>
<keyword evidence="5" id="KW-0819">tRNA processing</keyword>
<name>A0A518D0F6_9BACT</name>
<evidence type="ECO:0000256" key="2">
    <source>
        <dbReference type="ARBA" id="ARBA00007599"/>
    </source>
</evidence>
<evidence type="ECO:0000256" key="1">
    <source>
        <dbReference type="ARBA" id="ARBA00004496"/>
    </source>
</evidence>
<reference evidence="11 12" key="1">
    <citation type="submission" date="2019-02" db="EMBL/GenBank/DDBJ databases">
        <title>Deep-cultivation of Planctomycetes and their phenomic and genomic characterization uncovers novel biology.</title>
        <authorList>
            <person name="Wiegand S."/>
            <person name="Jogler M."/>
            <person name="Boedeker C."/>
            <person name="Pinto D."/>
            <person name="Vollmers J."/>
            <person name="Rivas-Marin E."/>
            <person name="Kohn T."/>
            <person name="Peeters S.H."/>
            <person name="Heuer A."/>
            <person name="Rast P."/>
            <person name="Oberbeckmann S."/>
            <person name="Bunk B."/>
            <person name="Jeske O."/>
            <person name="Meyerdierks A."/>
            <person name="Storesund J.E."/>
            <person name="Kallscheuer N."/>
            <person name="Luecker S."/>
            <person name="Lage O.M."/>
            <person name="Pohl T."/>
            <person name="Merkel B.J."/>
            <person name="Hornburger P."/>
            <person name="Mueller R.-W."/>
            <person name="Bruemmer F."/>
            <person name="Labrenz M."/>
            <person name="Spormann A.M."/>
            <person name="Op den Camp H."/>
            <person name="Overmann J."/>
            <person name="Amann R."/>
            <person name="Jetten M.S.M."/>
            <person name="Mascher T."/>
            <person name="Medema M.H."/>
            <person name="Devos D.P."/>
            <person name="Kaster A.-K."/>
            <person name="Ovreas L."/>
            <person name="Rohde M."/>
            <person name="Galperin M.Y."/>
            <person name="Jogler C."/>
        </authorList>
    </citation>
    <scope>NUCLEOTIDE SEQUENCE [LARGE SCALE GENOMIC DNA]</scope>
    <source>
        <strain evidence="11 12">Pla163</strain>
    </source>
</reference>
<dbReference type="Pfam" id="PF02367">
    <property type="entry name" value="TsaE"/>
    <property type="match status" value="1"/>
</dbReference>
<evidence type="ECO:0000256" key="10">
    <source>
        <dbReference type="ARBA" id="ARBA00032441"/>
    </source>
</evidence>
<keyword evidence="9" id="KW-0460">Magnesium</keyword>
<comment type="subcellular location">
    <subcellularLocation>
        <location evidence="1">Cytoplasm</location>
    </subcellularLocation>
</comment>
<dbReference type="PANTHER" id="PTHR33540:SF2">
    <property type="entry name" value="TRNA THREONYLCARBAMOYLADENOSINE BIOSYNTHESIS PROTEIN TSAE"/>
    <property type="match status" value="1"/>
</dbReference>
<dbReference type="RefSeq" id="WP_419185789.1">
    <property type="nucleotide sequence ID" value="NZ_CP036290.1"/>
</dbReference>
<evidence type="ECO:0000256" key="6">
    <source>
        <dbReference type="ARBA" id="ARBA00022723"/>
    </source>
</evidence>
<keyword evidence="7" id="KW-0547">Nucleotide-binding</keyword>
<dbReference type="InterPro" id="IPR003442">
    <property type="entry name" value="T6A_TsaE"/>
</dbReference>
<dbReference type="AlphaFoldDB" id="A0A518D0F6"/>
<dbReference type="SUPFAM" id="SSF52540">
    <property type="entry name" value="P-loop containing nucleoside triphosphate hydrolases"/>
    <property type="match status" value="1"/>
</dbReference>
<keyword evidence="6" id="KW-0479">Metal-binding</keyword>
<dbReference type="Proteomes" id="UP000319342">
    <property type="component" value="Chromosome"/>
</dbReference>
<accession>A0A518D0F6</accession>
<dbReference type="EMBL" id="CP036290">
    <property type="protein sequence ID" value="QDU84968.1"/>
    <property type="molecule type" value="Genomic_DNA"/>
</dbReference>
<evidence type="ECO:0000256" key="4">
    <source>
        <dbReference type="ARBA" id="ARBA00022490"/>
    </source>
</evidence>
<dbReference type="NCBIfam" id="TIGR00150">
    <property type="entry name" value="T6A_YjeE"/>
    <property type="match status" value="1"/>
</dbReference>